<dbReference type="EMBL" id="LFZW01000001">
    <property type="protein sequence ID" value="KMY50390.1"/>
    <property type="molecule type" value="Genomic_DNA"/>
</dbReference>
<sequence length="304" mass="33200">MKVVDCIIIGGGIAGLQAAIQMGRYNHSVIVIDSNQGRSTITRGYHNILGWPDGISGPKLRDLGILHAKKCGVSFLNDKVTSLEKSDDTFTVRTLLKQIYSANTVFLATGLTDYLPNLPNLQQCLGASIFICPDCDGYEITGKKTIVFGNGNTVANMAFTLTYWSKELTVINHDKKRISDENLLKLKTLGIQTIEEPISEIVVDSTKQLIGFLLKNGVLIKAERGFTGFSGNQLNNHLAKQVGVQLNESNHVIVNPRTKETNINGIWAGGDLISHSEQVTISMGDGSQAAIWMHKRLLGEPRPV</sequence>
<reference evidence="7" key="1">
    <citation type="submission" date="2015-07" db="EMBL/GenBank/DDBJ databases">
        <title>Genome sequencing project for genomic taxonomy and phylogenomics of Bacillus-like bacteria.</title>
        <authorList>
            <person name="Liu B."/>
            <person name="Wang J."/>
            <person name="Zhu Y."/>
            <person name="Liu G."/>
            <person name="Chen Q."/>
            <person name="Chen Z."/>
            <person name="Lan J."/>
            <person name="Che J."/>
            <person name="Ge C."/>
            <person name="Shi H."/>
            <person name="Pan Z."/>
            <person name="Liu X."/>
        </authorList>
    </citation>
    <scope>NUCLEOTIDE SEQUENCE [LARGE SCALE GENOMIC DNA]</scope>
    <source>
        <strain evidence="7">FJAT-27997</strain>
    </source>
</reference>
<evidence type="ECO:0000256" key="4">
    <source>
        <dbReference type="ARBA" id="ARBA00023002"/>
    </source>
</evidence>
<dbReference type="PANTHER" id="PTHR48105">
    <property type="entry name" value="THIOREDOXIN REDUCTASE 1-RELATED-RELATED"/>
    <property type="match status" value="1"/>
</dbReference>
<dbReference type="Pfam" id="PF07992">
    <property type="entry name" value="Pyr_redox_2"/>
    <property type="match status" value="1"/>
</dbReference>
<evidence type="ECO:0000256" key="1">
    <source>
        <dbReference type="ARBA" id="ARBA00001974"/>
    </source>
</evidence>
<dbReference type="AlphaFoldDB" id="A0A0K9GUR0"/>
<organism evidence="6 7">
    <name type="scientific">Peribacillus loiseleuriae</name>
    <dbReference type="NCBI Taxonomy" id="1679170"/>
    <lineage>
        <taxon>Bacteria</taxon>
        <taxon>Bacillati</taxon>
        <taxon>Bacillota</taxon>
        <taxon>Bacilli</taxon>
        <taxon>Bacillales</taxon>
        <taxon>Bacillaceae</taxon>
        <taxon>Peribacillus</taxon>
    </lineage>
</organism>
<dbReference type="InterPro" id="IPR050097">
    <property type="entry name" value="Ferredoxin-NADP_redctase_2"/>
</dbReference>
<dbReference type="PRINTS" id="PR00469">
    <property type="entry name" value="PNDRDTASEII"/>
</dbReference>
<dbReference type="InterPro" id="IPR036188">
    <property type="entry name" value="FAD/NAD-bd_sf"/>
</dbReference>
<keyword evidence="7" id="KW-1185">Reference proteome</keyword>
<dbReference type="RefSeq" id="WP_049681743.1">
    <property type="nucleotide sequence ID" value="NZ_LFZW01000001.1"/>
</dbReference>
<dbReference type="OrthoDB" id="9806179at2"/>
<dbReference type="SUPFAM" id="SSF51905">
    <property type="entry name" value="FAD/NAD(P)-binding domain"/>
    <property type="match status" value="2"/>
</dbReference>
<gene>
    <name evidence="6" type="ORF">AC625_13495</name>
</gene>
<evidence type="ECO:0000256" key="2">
    <source>
        <dbReference type="ARBA" id="ARBA00011738"/>
    </source>
</evidence>
<evidence type="ECO:0000256" key="3">
    <source>
        <dbReference type="ARBA" id="ARBA00022630"/>
    </source>
</evidence>
<feature type="domain" description="FAD/NAD(P)-binding" evidence="5">
    <location>
        <begin position="5"/>
        <end position="286"/>
    </location>
</feature>
<dbReference type="Gene3D" id="3.50.50.60">
    <property type="entry name" value="FAD/NAD(P)-binding domain"/>
    <property type="match status" value="2"/>
</dbReference>
<comment type="cofactor">
    <cofactor evidence="1">
        <name>FAD</name>
        <dbReference type="ChEBI" id="CHEBI:57692"/>
    </cofactor>
</comment>
<dbReference type="PATRIC" id="fig|1679170.3.peg.3080"/>
<keyword evidence="4" id="KW-0560">Oxidoreductase</keyword>
<keyword evidence="3" id="KW-0285">Flavoprotein</keyword>
<dbReference type="GO" id="GO:0016491">
    <property type="term" value="F:oxidoreductase activity"/>
    <property type="evidence" value="ECO:0007669"/>
    <property type="project" value="UniProtKB-KW"/>
</dbReference>
<comment type="caution">
    <text evidence="6">The sequence shown here is derived from an EMBL/GenBank/DDBJ whole genome shotgun (WGS) entry which is preliminary data.</text>
</comment>
<evidence type="ECO:0000259" key="5">
    <source>
        <dbReference type="Pfam" id="PF07992"/>
    </source>
</evidence>
<evidence type="ECO:0000313" key="7">
    <source>
        <dbReference type="Proteomes" id="UP000037146"/>
    </source>
</evidence>
<dbReference type="PRINTS" id="PR00368">
    <property type="entry name" value="FADPNR"/>
</dbReference>
<dbReference type="Proteomes" id="UP000037146">
    <property type="component" value="Unassembled WGS sequence"/>
</dbReference>
<evidence type="ECO:0000313" key="6">
    <source>
        <dbReference type="EMBL" id="KMY50390.1"/>
    </source>
</evidence>
<proteinExistence type="predicted"/>
<accession>A0A0K9GUR0</accession>
<dbReference type="InterPro" id="IPR023753">
    <property type="entry name" value="FAD/NAD-binding_dom"/>
</dbReference>
<name>A0A0K9GUR0_9BACI</name>
<protein>
    <submittedName>
        <fullName evidence="6">Pyridine nucleotide-disulfide oxidoreductase</fullName>
    </submittedName>
</protein>
<comment type="subunit">
    <text evidence="2">Homodimer.</text>
</comment>
<dbReference type="STRING" id="1679170.AC625_13495"/>